<feature type="chain" id="PRO_5031019837" description="ShKT domain-containing protein" evidence="1">
    <location>
        <begin position="22"/>
        <end position="172"/>
    </location>
</feature>
<evidence type="ECO:0000313" key="2">
    <source>
        <dbReference type="EMBL" id="CAD9973433.1"/>
    </source>
</evidence>
<evidence type="ECO:0000256" key="1">
    <source>
        <dbReference type="SAM" id="SignalP"/>
    </source>
</evidence>
<evidence type="ECO:0008006" key="3">
    <source>
        <dbReference type="Google" id="ProtNLM"/>
    </source>
</evidence>
<sequence>MRQTLSVFLFLQVLSSAPVAARNLRSVGRLAPKEHFSEDQRQELTYCGDTPQEKFSVPDGNEEHDCRWLEENIEKKGYLCDFHQVSSTCRKTCGVCEDTIRAVELLSTCANEEGDVELLPETGVWINCDWLSDHETQRTESCSATSVALHCPVVCDTFHLGPCVAIDPLPDT</sequence>
<gene>
    <name evidence="2" type="ORF">APAL1065_LOCUS15438</name>
</gene>
<dbReference type="AlphaFoldDB" id="A0A7S2YFH8"/>
<dbReference type="EMBL" id="HBHT01023010">
    <property type="protein sequence ID" value="CAD9973433.1"/>
    <property type="molecule type" value="Transcribed_RNA"/>
</dbReference>
<proteinExistence type="predicted"/>
<accession>A0A7S2YFH8</accession>
<organism evidence="2">
    <name type="scientific">Entomoneis paludosa</name>
    <dbReference type="NCBI Taxonomy" id="265537"/>
    <lineage>
        <taxon>Eukaryota</taxon>
        <taxon>Sar</taxon>
        <taxon>Stramenopiles</taxon>
        <taxon>Ochrophyta</taxon>
        <taxon>Bacillariophyta</taxon>
        <taxon>Bacillariophyceae</taxon>
        <taxon>Bacillariophycidae</taxon>
        <taxon>Entomoneidaceae</taxon>
        <taxon>Entomoneis</taxon>
    </lineage>
</organism>
<keyword evidence="1" id="KW-0732">Signal</keyword>
<name>A0A7S2YFH8_9STRA</name>
<protein>
    <recommendedName>
        <fullName evidence="3">ShKT domain-containing protein</fullName>
    </recommendedName>
</protein>
<feature type="signal peptide" evidence="1">
    <location>
        <begin position="1"/>
        <end position="21"/>
    </location>
</feature>
<reference evidence="2" key="1">
    <citation type="submission" date="2021-01" db="EMBL/GenBank/DDBJ databases">
        <authorList>
            <person name="Corre E."/>
            <person name="Pelletier E."/>
            <person name="Niang G."/>
            <person name="Scheremetjew M."/>
            <person name="Finn R."/>
            <person name="Kale V."/>
            <person name="Holt S."/>
            <person name="Cochrane G."/>
            <person name="Meng A."/>
            <person name="Brown T."/>
            <person name="Cohen L."/>
        </authorList>
    </citation>
    <scope>NUCLEOTIDE SEQUENCE</scope>
    <source>
        <strain evidence="2">CCMP125</strain>
    </source>
</reference>